<comment type="caution">
    <text evidence="5">The sequence shown here is derived from an EMBL/GenBank/DDBJ whole genome shotgun (WGS) entry which is preliminary data.</text>
</comment>
<dbReference type="PROSITE" id="PS50104">
    <property type="entry name" value="TIR"/>
    <property type="match status" value="1"/>
</dbReference>
<dbReference type="InterPro" id="IPR002110">
    <property type="entry name" value="Ankyrin_rpt"/>
</dbReference>
<evidence type="ECO:0000259" key="4">
    <source>
        <dbReference type="PROSITE" id="PS50104"/>
    </source>
</evidence>
<dbReference type="PANTHER" id="PTHR24134">
    <property type="entry name" value="ANKYRIN REPEAT-CONTAINING PROTEIN DDB_G0279043"/>
    <property type="match status" value="1"/>
</dbReference>
<evidence type="ECO:0000256" key="2">
    <source>
        <dbReference type="ARBA" id="ARBA00023043"/>
    </source>
</evidence>
<dbReference type="PROSITE" id="PS50005">
    <property type="entry name" value="TPR"/>
    <property type="match status" value="1"/>
</dbReference>
<dbReference type="PANTHER" id="PTHR24134:SF9">
    <property type="entry name" value="ANKYRIN REPEAT AND SOCS BOX PROTEIN 8"/>
    <property type="match status" value="1"/>
</dbReference>
<keyword evidence="6" id="KW-1185">Reference proteome</keyword>
<reference evidence="5 6" key="1">
    <citation type="submission" date="2020-08" db="EMBL/GenBank/DDBJ databases">
        <title>Genome public.</title>
        <authorList>
            <person name="Liu C."/>
            <person name="Sun Q."/>
        </authorList>
    </citation>
    <scope>NUCLEOTIDE SEQUENCE [LARGE SCALE GENOMIC DNA]</scope>
    <source>
        <strain evidence="5 6">NSJ-27</strain>
    </source>
</reference>
<dbReference type="SMART" id="SM00248">
    <property type="entry name" value="ANK"/>
    <property type="match status" value="4"/>
</dbReference>
<dbReference type="Gene3D" id="1.25.40.20">
    <property type="entry name" value="Ankyrin repeat-containing domain"/>
    <property type="match status" value="1"/>
</dbReference>
<name>A0ABR7IRF7_9CLOT</name>
<keyword evidence="1" id="KW-0677">Repeat</keyword>
<dbReference type="Gene3D" id="3.40.50.10140">
    <property type="entry name" value="Toll/interleukin-1 receptor homology (TIR) domain"/>
    <property type="match status" value="1"/>
</dbReference>
<evidence type="ECO:0000256" key="3">
    <source>
        <dbReference type="PROSITE-ProRule" id="PRU00339"/>
    </source>
</evidence>
<gene>
    <name evidence="5" type="ORF">H8Z77_06425</name>
</gene>
<organism evidence="5 6">
    <name type="scientific">Clostridium facile</name>
    <dbReference type="NCBI Taxonomy" id="2763035"/>
    <lineage>
        <taxon>Bacteria</taxon>
        <taxon>Bacillati</taxon>
        <taxon>Bacillota</taxon>
        <taxon>Clostridia</taxon>
        <taxon>Eubacteriales</taxon>
        <taxon>Clostridiaceae</taxon>
        <taxon>Clostridium</taxon>
    </lineage>
</organism>
<dbReference type="Proteomes" id="UP000649151">
    <property type="component" value="Unassembled WGS sequence"/>
</dbReference>
<proteinExistence type="predicted"/>
<dbReference type="SUPFAM" id="SSF48452">
    <property type="entry name" value="TPR-like"/>
    <property type="match status" value="1"/>
</dbReference>
<feature type="repeat" description="TPR" evidence="3">
    <location>
        <begin position="41"/>
        <end position="74"/>
    </location>
</feature>
<dbReference type="InterPro" id="IPR011990">
    <property type="entry name" value="TPR-like_helical_dom_sf"/>
</dbReference>
<accession>A0ABR7IRF7</accession>
<dbReference type="SUPFAM" id="SSF48403">
    <property type="entry name" value="Ankyrin repeat"/>
    <property type="match status" value="1"/>
</dbReference>
<keyword evidence="2" id="KW-0040">ANK repeat</keyword>
<evidence type="ECO:0000256" key="1">
    <source>
        <dbReference type="ARBA" id="ARBA00022737"/>
    </source>
</evidence>
<protein>
    <submittedName>
        <fullName evidence="5">TIR domain-containing protein</fullName>
    </submittedName>
</protein>
<dbReference type="InterPro" id="IPR036770">
    <property type="entry name" value="Ankyrin_rpt-contain_sf"/>
</dbReference>
<dbReference type="Pfam" id="PF00023">
    <property type="entry name" value="Ank"/>
    <property type="match status" value="1"/>
</dbReference>
<dbReference type="SUPFAM" id="SSF52200">
    <property type="entry name" value="Toll/Interleukin receptor TIR domain"/>
    <property type="match status" value="1"/>
</dbReference>
<dbReference type="InterPro" id="IPR035897">
    <property type="entry name" value="Toll_tir_struct_dom_sf"/>
</dbReference>
<sequence length="635" mass="73715">MEILKCKMCGGDIQVEGNQGFGTCEYCGTTMTLPKIDSEQQANQFNRGNHFRRNGEFDRAYQVYERIIEQNPTNAEAHWCLALSRYGIEYVEDPTSHERIPTFHRMSYDLIMNDADYQAALQYSEGITRSLYEKEGNRIAEIQKGMLAISQQEDPYDVFICYKETDEKGERTQDSVIAQDIYYQLVNEGYKVFFSRITLEGKLGQKYEPYIFAALNSAKTMLVVGTKPEYYNAVWVKNEWGRYLQLMKKDKNRLLIPCYRDMDPYDLPEELSYFQSQNMGKIGFIQDLIHGIKKILSDKQEPVQATVQQAVSVQNTVNDQLRNIVALGFMDLEQGKNESAEQTFRDALKMDMKCAEAYLGLYIVTHSKGHKNLQGELNSYASKMKRYAPQMTEFEKELFQDEMQLKIVQSYLYMKDNDRIKTILQIQPDILESRIYEPTAHYPLLTWAILEKDVEMVAVLLENGANPNGERICTTDYAEVHISPLGDAIWNEPNVEIVRLLLQYGADANGYRVYQKDNEYAVYSLLSDAIWNAHNIEMVQLLLQHGANPNFMYQSHNEDGTVDECTMLSDAIIYTQDMNMVRLLLEYGASMDTEITIEKRKKPIRRFPFRRLIKTTIFPDFLKQLKTVGWKEGWF</sequence>
<dbReference type="Pfam" id="PF13676">
    <property type="entry name" value="TIR_2"/>
    <property type="match status" value="1"/>
</dbReference>
<evidence type="ECO:0000313" key="5">
    <source>
        <dbReference type="EMBL" id="MBC5787653.1"/>
    </source>
</evidence>
<dbReference type="RefSeq" id="WP_186996522.1">
    <property type="nucleotide sequence ID" value="NZ_JACOQK010000001.1"/>
</dbReference>
<dbReference type="InterPro" id="IPR019734">
    <property type="entry name" value="TPR_rpt"/>
</dbReference>
<feature type="domain" description="TIR" evidence="4">
    <location>
        <begin position="154"/>
        <end position="300"/>
    </location>
</feature>
<evidence type="ECO:0000313" key="6">
    <source>
        <dbReference type="Proteomes" id="UP000649151"/>
    </source>
</evidence>
<keyword evidence="3" id="KW-0802">TPR repeat</keyword>
<dbReference type="EMBL" id="JACOQK010000001">
    <property type="protein sequence ID" value="MBC5787653.1"/>
    <property type="molecule type" value="Genomic_DNA"/>
</dbReference>
<dbReference type="Gene3D" id="1.25.40.10">
    <property type="entry name" value="Tetratricopeptide repeat domain"/>
    <property type="match status" value="1"/>
</dbReference>
<dbReference type="InterPro" id="IPR000157">
    <property type="entry name" value="TIR_dom"/>
</dbReference>